<evidence type="ECO:0000313" key="2">
    <source>
        <dbReference type="EMBL" id="MBA6157331.1"/>
    </source>
</evidence>
<sequence length="286" mass="33613">MKRLVYSYTLLIFVLISCSSNNTVVETPDQELKHYVEKIITTTNNGASELLFVYDDNNNLIRNQSSQNGVDKYYREFTYEGDNIVKIESITLPNTPYYTIKFIYDSSNRVVEVKRDDHFSNNLFYVTYQYDSKDRISRACLYTNLDDYNKKECNLYYQFSYIGNTKNYFSKTLIQVSIFGAEISEVSEWNFDNNKRPYFGEAIKKIQLPYATDGTGMDYEFMYNTNNPKSKEMIVDFNTNLKKTRLSFDYEYNEEGFPSQMIRNKFNIVSGALSSTLIQGFNYKLQ</sequence>
<proteinExistence type="predicted"/>
<dbReference type="AlphaFoldDB" id="A0A839AUQ6"/>
<reference evidence="2 3" key="1">
    <citation type="submission" date="2020-07" db="EMBL/GenBank/DDBJ databases">
        <title>Bacterium isolated from marine sediment.</title>
        <authorList>
            <person name="Shang D."/>
            <person name="Du Z.-J."/>
        </authorList>
    </citation>
    <scope>NUCLEOTIDE SEQUENCE [LARGE SCALE GENOMIC DNA]</scope>
    <source>
        <strain evidence="2 3">S7007</strain>
    </source>
</reference>
<feature type="signal peptide" evidence="1">
    <location>
        <begin position="1"/>
        <end position="22"/>
    </location>
</feature>
<protein>
    <recommendedName>
        <fullName evidence="4">DUF4595 domain-containing protein</fullName>
    </recommendedName>
</protein>
<evidence type="ECO:0008006" key="4">
    <source>
        <dbReference type="Google" id="ProtNLM"/>
    </source>
</evidence>
<dbReference type="PROSITE" id="PS51257">
    <property type="entry name" value="PROKAR_LIPOPROTEIN"/>
    <property type="match status" value="1"/>
</dbReference>
<organism evidence="2 3">
    <name type="scientific">Tenacibaculum pelagium</name>
    <dbReference type="NCBI Taxonomy" id="2759527"/>
    <lineage>
        <taxon>Bacteria</taxon>
        <taxon>Pseudomonadati</taxon>
        <taxon>Bacteroidota</taxon>
        <taxon>Flavobacteriia</taxon>
        <taxon>Flavobacteriales</taxon>
        <taxon>Flavobacteriaceae</taxon>
        <taxon>Tenacibaculum</taxon>
    </lineage>
</organism>
<evidence type="ECO:0000313" key="3">
    <source>
        <dbReference type="Proteomes" id="UP000563906"/>
    </source>
</evidence>
<dbReference type="Proteomes" id="UP000563906">
    <property type="component" value="Unassembled WGS sequence"/>
</dbReference>
<accession>A0A839AUQ6</accession>
<keyword evidence="1" id="KW-0732">Signal</keyword>
<feature type="chain" id="PRO_5032803845" description="DUF4595 domain-containing protein" evidence="1">
    <location>
        <begin position="23"/>
        <end position="286"/>
    </location>
</feature>
<name>A0A839AUQ6_9FLAO</name>
<comment type="caution">
    <text evidence="2">The sequence shown here is derived from an EMBL/GenBank/DDBJ whole genome shotgun (WGS) entry which is preliminary data.</text>
</comment>
<keyword evidence="3" id="KW-1185">Reference proteome</keyword>
<dbReference type="RefSeq" id="WP_182125833.1">
    <property type="nucleotide sequence ID" value="NZ_JACGLS010000008.1"/>
</dbReference>
<gene>
    <name evidence="2" type="ORF">H3Z83_12505</name>
</gene>
<dbReference type="EMBL" id="JACGLS010000008">
    <property type="protein sequence ID" value="MBA6157331.1"/>
    <property type="molecule type" value="Genomic_DNA"/>
</dbReference>
<evidence type="ECO:0000256" key="1">
    <source>
        <dbReference type="SAM" id="SignalP"/>
    </source>
</evidence>